<protein>
    <submittedName>
        <fullName evidence="2">Unannotated protein</fullName>
    </submittedName>
</protein>
<dbReference type="CDD" id="cd00158">
    <property type="entry name" value="RHOD"/>
    <property type="match status" value="1"/>
</dbReference>
<reference evidence="2" key="1">
    <citation type="submission" date="2020-05" db="EMBL/GenBank/DDBJ databases">
        <authorList>
            <person name="Chiriac C."/>
            <person name="Salcher M."/>
            <person name="Ghai R."/>
            <person name="Kavagutti S V."/>
        </authorList>
    </citation>
    <scope>NUCLEOTIDE SEQUENCE</scope>
</reference>
<name>A0A6J6DE65_9ZZZZ</name>
<dbReference type="AlphaFoldDB" id="A0A6J6DE65"/>
<dbReference type="Pfam" id="PF00581">
    <property type="entry name" value="Rhodanese"/>
    <property type="match status" value="1"/>
</dbReference>
<organism evidence="2">
    <name type="scientific">freshwater metagenome</name>
    <dbReference type="NCBI Taxonomy" id="449393"/>
    <lineage>
        <taxon>unclassified sequences</taxon>
        <taxon>metagenomes</taxon>
        <taxon>ecological metagenomes</taxon>
    </lineage>
</organism>
<accession>A0A6J6DE65</accession>
<dbReference type="InterPro" id="IPR036873">
    <property type="entry name" value="Rhodanese-like_dom_sf"/>
</dbReference>
<dbReference type="PANTHER" id="PTHR45431:SF3">
    <property type="entry name" value="RHODANESE-LIKE DOMAIN-CONTAINING PROTEIN 15, CHLOROPLASTIC"/>
    <property type="match status" value="1"/>
</dbReference>
<proteinExistence type="predicted"/>
<dbReference type="PANTHER" id="PTHR45431">
    <property type="entry name" value="RHODANESE-LIKE DOMAIN-CONTAINING PROTEIN 15, CHLOROPLASTIC"/>
    <property type="match status" value="1"/>
</dbReference>
<dbReference type="SUPFAM" id="SSF52821">
    <property type="entry name" value="Rhodanese/Cell cycle control phosphatase"/>
    <property type="match status" value="1"/>
</dbReference>
<gene>
    <name evidence="2" type="ORF">UFOPK1572_00918</name>
</gene>
<dbReference type="InterPro" id="IPR001763">
    <property type="entry name" value="Rhodanese-like_dom"/>
</dbReference>
<sequence length="144" mass="15051">MREVPNFSDTLGGMKKPRFLPIVVGLILVTSPVLASCGGSSSSSDDTTTVISLVPAGKVIDVRTPEEFGEGYVKGAVNIDVSNPNFESQIAALDKDAAYSVYCRSGNRSAVAVEIMRNAGFTNVVDLGAVEEAARALSLPVVTD</sequence>
<dbReference type="InterPro" id="IPR052367">
    <property type="entry name" value="Thiosulfate_ST/Rhodanese-like"/>
</dbReference>
<dbReference type="EMBL" id="CAEZTC010000109">
    <property type="protein sequence ID" value="CAB4562297.1"/>
    <property type="molecule type" value="Genomic_DNA"/>
</dbReference>
<dbReference type="Gene3D" id="3.40.250.10">
    <property type="entry name" value="Rhodanese-like domain"/>
    <property type="match status" value="1"/>
</dbReference>
<dbReference type="SMART" id="SM00450">
    <property type="entry name" value="RHOD"/>
    <property type="match status" value="1"/>
</dbReference>
<dbReference type="PROSITE" id="PS50206">
    <property type="entry name" value="RHODANESE_3"/>
    <property type="match status" value="1"/>
</dbReference>
<evidence type="ECO:0000259" key="1">
    <source>
        <dbReference type="PROSITE" id="PS50206"/>
    </source>
</evidence>
<evidence type="ECO:0000313" key="2">
    <source>
        <dbReference type="EMBL" id="CAB4562297.1"/>
    </source>
</evidence>
<feature type="domain" description="Rhodanese" evidence="1">
    <location>
        <begin position="53"/>
        <end position="139"/>
    </location>
</feature>